<sequence length="135" mass="15517">MNQQWKFIESGKGYIIQSMSTAPNGPWYITAQMATWTWGFDVVATPFPATWDIQIDQNTGAVQICWPATDFVFDLHFGNTEPGTRIHLIRHKRGEMCQLWRLIPREKSQYASIPPEHNSQSNSRPTVSVSEDEDF</sequence>
<feature type="compositionally biased region" description="Polar residues" evidence="1">
    <location>
        <begin position="117"/>
        <end position="129"/>
    </location>
</feature>
<evidence type="ECO:0000313" key="2">
    <source>
        <dbReference type="EMBL" id="PCH44794.1"/>
    </source>
</evidence>
<name>A0A2H3K6U9_WOLCO</name>
<keyword evidence="3" id="KW-1185">Reference proteome</keyword>
<dbReference type="EMBL" id="KB468168">
    <property type="protein sequence ID" value="PCH44794.1"/>
    <property type="molecule type" value="Genomic_DNA"/>
</dbReference>
<dbReference type="Proteomes" id="UP000218811">
    <property type="component" value="Unassembled WGS sequence"/>
</dbReference>
<organism evidence="2 3">
    <name type="scientific">Wolfiporia cocos (strain MD-104)</name>
    <name type="common">Brown rot fungus</name>
    <dbReference type="NCBI Taxonomy" id="742152"/>
    <lineage>
        <taxon>Eukaryota</taxon>
        <taxon>Fungi</taxon>
        <taxon>Dikarya</taxon>
        <taxon>Basidiomycota</taxon>
        <taxon>Agaricomycotina</taxon>
        <taxon>Agaricomycetes</taxon>
        <taxon>Polyporales</taxon>
        <taxon>Phaeolaceae</taxon>
        <taxon>Wolfiporia</taxon>
    </lineage>
</organism>
<dbReference type="InterPro" id="IPR035992">
    <property type="entry name" value="Ricin_B-like_lectins"/>
</dbReference>
<accession>A0A2H3K6U9</accession>
<dbReference type="SUPFAM" id="SSF50370">
    <property type="entry name" value="Ricin B-like lectins"/>
    <property type="match status" value="1"/>
</dbReference>
<dbReference type="Gene3D" id="2.80.10.50">
    <property type="match status" value="1"/>
</dbReference>
<evidence type="ECO:0000256" key="1">
    <source>
        <dbReference type="SAM" id="MobiDB-lite"/>
    </source>
</evidence>
<feature type="region of interest" description="Disordered" evidence="1">
    <location>
        <begin position="111"/>
        <end position="135"/>
    </location>
</feature>
<gene>
    <name evidence="2" type="ORF">WOLCODRAFT_139244</name>
</gene>
<evidence type="ECO:0000313" key="3">
    <source>
        <dbReference type="Proteomes" id="UP000218811"/>
    </source>
</evidence>
<feature type="non-terminal residue" evidence="2">
    <location>
        <position position="135"/>
    </location>
</feature>
<dbReference type="OrthoDB" id="2739433at2759"/>
<reference evidence="2 3" key="1">
    <citation type="journal article" date="2012" name="Science">
        <title>The Paleozoic origin of enzymatic lignin decomposition reconstructed from 31 fungal genomes.</title>
        <authorList>
            <person name="Floudas D."/>
            <person name="Binder M."/>
            <person name="Riley R."/>
            <person name="Barry K."/>
            <person name="Blanchette R.A."/>
            <person name="Henrissat B."/>
            <person name="Martinez A.T."/>
            <person name="Otillar R."/>
            <person name="Spatafora J.W."/>
            <person name="Yadav J.S."/>
            <person name="Aerts A."/>
            <person name="Benoit I."/>
            <person name="Boyd A."/>
            <person name="Carlson A."/>
            <person name="Copeland A."/>
            <person name="Coutinho P.M."/>
            <person name="de Vries R.P."/>
            <person name="Ferreira P."/>
            <person name="Findley K."/>
            <person name="Foster B."/>
            <person name="Gaskell J."/>
            <person name="Glotzer D."/>
            <person name="Gorecki P."/>
            <person name="Heitman J."/>
            <person name="Hesse C."/>
            <person name="Hori C."/>
            <person name="Igarashi K."/>
            <person name="Jurgens J.A."/>
            <person name="Kallen N."/>
            <person name="Kersten P."/>
            <person name="Kohler A."/>
            <person name="Kuees U."/>
            <person name="Kumar T.K.A."/>
            <person name="Kuo A."/>
            <person name="LaButti K."/>
            <person name="Larrondo L.F."/>
            <person name="Lindquist E."/>
            <person name="Ling A."/>
            <person name="Lombard V."/>
            <person name="Lucas S."/>
            <person name="Lundell T."/>
            <person name="Martin R."/>
            <person name="McLaughlin D.J."/>
            <person name="Morgenstern I."/>
            <person name="Morin E."/>
            <person name="Murat C."/>
            <person name="Nagy L.G."/>
            <person name="Nolan M."/>
            <person name="Ohm R.A."/>
            <person name="Patyshakuliyeva A."/>
            <person name="Rokas A."/>
            <person name="Ruiz-Duenas F.J."/>
            <person name="Sabat G."/>
            <person name="Salamov A."/>
            <person name="Samejima M."/>
            <person name="Schmutz J."/>
            <person name="Slot J.C."/>
            <person name="St John F."/>
            <person name="Stenlid J."/>
            <person name="Sun H."/>
            <person name="Sun S."/>
            <person name="Syed K."/>
            <person name="Tsang A."/>
            <person name="Wiebenga A."/>
            <person name="Young D."/>
            <person name="Pisabarro A."/>
            <person name="Eastwood D.C."/>
            <person name="Martin F."/>
            <person name="Cullen D."/>
            <person name="Grigoriev I.V."/>
            <person name="Hibbett D.S."/>
        </authorList>
    </citation>
    <scope>NUCLEOTIDE SEQUENCE [LARGE SCALE GENOMIC DNA]</scope>
    <source>
        <strain evidence="2 3">MD-104</strain>
    </source>
</reference>
<dbReference type="AlphaFoldDB" id="A0A2H3K6U9"/>
<proteinExistence type="predicted"/>
<protein>
    <submittedName>
        <fullName evidence="2">Carbohydrate-binding module family 13 protein</fullName>
    </submittedName>
</protein>